<comment type="caution">
    <text evidence="6">The sequence shown here is derived from an EMBL/GenBank/DDBJ whole genome shotgun (WGS) entry which is preliminary data.</text>
</comment>
<dbReference type="SUPFAM" id="SSF56935">
    <property type="entry name" value="Porins"/>
    <property type="match status" value="1"/>
</dbReference>
<evidence type="ECO:0000256" key="2">
    <source>
        <dbReference type="ARBA" id="ARBA00023136"/>
    </source>
</evidence>
<evidence type="ECO:0000313" key="7">
    <source>
        <dbReference type="Proteomes" id="UP000297635"/>
    </source>
</evidence>
<dbReference type="RefSeq" id="WP_135470886.1">
    <property type="nucleotide sequence ID" value="NZ_CASJDB010000002.1"/>
</dbReference>
<reference evidence="6 7" key="1">
    <citation type="submission" date="2019-02" db="EMBL/GenBank/DDBJ databases">
        <title>Isolation and identification of novel species under the genus Muribaculum.</title>
        <authorList>
            <person name="Miyake S."/>
            <person name="Ding Y."/>
            <person name="Low A."/>
            <person name="Soh M."/>
            <person name="Seedorf H."/>
        </authorList>
    </citation>
    <scope>NUCLEOTIDE SEQUENCE [LARGE SCALE GENOMIC DNA]</scope>
    <source>
        <strain evidence="6 7">TLL-A3</strain>
    </source>
</reference>
<dbReference type="Gene3D" id="2.40.170.20">
    <property type="entry name" value="TonB-dependent receptor, beta-barrel domain"/>
    <property type="match status" value="1"/>
</dbReference>
<dbReference type="AlphaFoldDB" id="A0A4Z0V957"/>
<sequence length="707" mass="78757">MHNKAITLSIIVAFATTSFAKTGTDSVSITEISGPIPTDTTMTDIMLGEITVKAPRVLHKADMDVLYPSETAVKSSQNGISLLKFLMIPTLTVNELTGSVRSSGQDVEIRINGRKASSDQLQTIQPSTIKRVEWIDDAGLRYGDATAVLNIIVTNPSFGGSLMTQGMQSLNQAWGNGYADLKINHGRSQWAIGAVGRYTNHIDSHREYSETFTRPDDTAVTRTETPLGGYLSMTNLTPKMSYNYINPEKTVVWIGVNLNKEWPTVRSNTGLLSLSSGDGNIILHEKESRSGLRPKFNAYVEHNLPHSQTIALDIDTSVLNGRSVHDYRESNPYEDVITDVHTSIKDRQQNISIEGNYIKRFNDKRLTAGAQYSGSRSRAERESGSLSRQRQERAYMFSEYFQRVGKVSLTAGIGAQYSHISIGENDDTETSSWALRPRIAASYRLNNSSQFRLSLTSRTSTPTPSQTDTGIQQIDGFQYQIGNPDLYAYNTYSIKMQYNFTFPRITGQLDGRWNRAPHAIAPFMTWEGDRLVTSFENSRGHTSWQIALSPQVDIVPGMITAKGTIRLYTAKSTGTGYAHTFRCISGDASVTATYRGFILSASYESNPSTLWGETVSRSEQLSTIMAGYRWKGFTFIGGLFMPFTRYSMGSESLNRYNTNRNMLRSSGFDRMPVVQIAYNFNWGKQKRASQKLINAEDDMQQSTAAGR</sequence>
<dbReference type="EMBL" id="SJSA01000001">
    <property type="protein sequence ID" value="TGG39942.1"/>
    <property type="molecule type" value="Genomic_DNA"/>
</dbReference>
<evidence type="ECO:0008006" key="8">
    <source>
        <dbReference type="Google" id="ProtNLM"/>
    </source>
</evidence>
<feature type="signal peptide" evidence="5">
    <location>
        <begin position="1"/>
        <end position="20"/>
    </location>
</feature>
<evidence type="ECO:0000256" key="5">
    <source>
        <dbReference type="SAM" id="SignalP"/>
    </source>
</evidence>
<feature type="compositionally biased region" description="Basic and acidic residues" evidence="4">
    <location>
        <begin position="377"/>
        <end position="388"/>
    </location>
</feature>
<evidence type="ECO:0000256" key="3">
    <source>
        <dbReference type="ARBA" id="ARBA00023237"/>
    </source>
</evidence>
<evidence type="ECO:0000256" key="4">
    <source>
        <dbReference type="SAM" id="MobiDB-lite"/>
    </source>
</evidence>
<feature type="chain" id="PRO_5021386337" description="Outer membrane protein beta-barrel domain-containing protein" evidence="5">
    <location>
        <begin position="21"/>
        <end position="707"/>
    </location>
</feature>
<proteinExistence type="predicted"/>
<accession>A0A4Z0V957</accession>
<protein>
    <recommendedName>
        <fullName evidence="8">Outer membrane protein beta-barrel domain-containing protein</fullName>
    </recommendedName>
</protein>
<feature type="region of interest" description="Disordered" evidence="4">
    <location>
        <begin position="369"/>
        <end position="388"/>
    </location>
</feature>
<name>A0A4Z0V957_9BACT</name>
<keyword evidence="2" id="KW-0472">Membrane</keyword>
<gene>
    <name evidence="6" type="ORF">EZ315_04205</name>
</gene>
<keyword evidence="3" id="KW-0998">Cell outer membrane</keyword>
<organism evidence="6 7">
    <name type="scientific">Duncaniella freteri</name>
    <dbReference type="NCBI Taxonomy" id="2530391"/>
    <lineage>
        <taxon>Bacteria</taxon>
        <taxon>Pseudomonadati</taxon>
        <taxon>Bacteroidota</taxon>
        <taxon>Bacteroidia</taxon>
        <taxon>Bacteroidales</taxon>
        <taxon>Muribaculaceae</taxon>
        <taxon>Duncaniella</taxon>
    </lineage>
</organism>
<keyword evidence="5" id="KW-0732">Signal</keyword>
<evidence type="ECO:0000313" key="6">
    <source>
        <dbReference type="EMBL" id="TGG39942.1"/>
    </source>
</evidence>
<dbReference type="Proteomes" id="UP000297635">
    <property type="component" value="Unassembled WGS sequence"/>
</dbReference>
<keyword evidence="7" id="KW-1185">Reference proteome</keyword>
<comment type="subcellular location">
    <subcellularLocation>
        <location evidence="1">Cell outer membrane</location>
    </subcellularLocation>
</comment>
<evidence type="ECO:0000256" key="1">
    <source>
        <dbReference type="ARBA" id="ARBA00004442"/>
    </source>
</evidence>
<dbReference type="GO" id="GO:0009279">
    <property type="term" value="C:cell outer membrane"/>
    <property type="evidence" value="ECO:0007669"/>
    <property type="project" value="UniProtKB-SubCell"/>
</dbReference>
<dbReference type="GeneID" id="82148984"/>
<dbReference type="InterPro" id="IPR036942">
    <property type="entry name" value="Beta-barrel_TonB_sf"/>
</dbReference>